<gene>
    <name evidence="1" type="ORF">KSU1_B0336</name>
</gene>
<name>I3IHJ8_9BACT</name>
<accession>I3IHJ8</accession>
<organism evidence="1 2">
    <name type="scientific">Candidatus Jettenia caeni</name>
    <dbReference type="NCBI Taxonomy" id="247490"/>
    <lineage>
        <taxon>Bacteria</taxon>
        <taxon>Pseudomonadati</taxon>
        <taxon>Planctomycetota</taxon>
        <taxon>Candidatus Brocadiia</taxon>
        <taxon>Candidatus Brocadiales</taxon>
        <taxon>Candidatus Brocadiaceae</taxon>
        <taxon>Candidatus Jettenia</taxon>
    </lineage>
</organism>
<reference evidence="1 2" key="1">
    <citation type="journal article" date="2012" name="FEBS Lett.">
        <title>Anammox organism KSU-1 expresses a NirK-type copper-containing nitrite reductase instead of a NirS-type with cytochrome cd1.</title>
        <authorList>
            <person name="Hira D."/>
            <person name="Toh H."/>
            <person name="Migita C.T."/>
            <person name="Okubo H."/>
            <person name="Nishiyama T."/>
            <person name="Hattori M."/>
            <person name="Furukawa K."/>
            <person name="Fujii T."/>
        </authorList>
    </citation>
    <scope>NUCLEOTIDE SEQUENCE [LARGE SCALE GENOMIC DNA]</scope>
</reference>
<sequence>MSEKVPFKFLGDKLNTKVKEKESPFDPSFEKGDWGGIIKGKLPGLFIPIPLS</sequence>
<evidence type="ECO:0000313" key="1">
    <source>
        <dbReference type="EMBL" id="GAB61193.1"/>
    </source>
</evidence>
<proteinExistence type="predicted"/>
<evidence type="ECO:0000313" key="2">
    <source>
        <dbReference type="Proteomes" id="UP000002985"/>
    </source>
</evidence>
<comment type="caution">
    <text evidence="1">The sequence shown here is derived from an EMBL/GenBank/DDBJ whole genome shotgun (WGS) entry which is preliminary data.</text>
</comment>
<dbReference type="EMBL" id="BAFH01000002">
    <property type="protein sequence ID" value="GAB61193.1"/>
    <property type="molecule type" value="Genomic_DNA"/>
</dbReference>
<dbReference type="AlphaFoldDB" id="I3IHJ8"/>
<keyword evidence="2" id="KW-1185">Reference proteome</keyword>
<dbReference type="Proteomes" id="UP000002985">
    <property type="component" value="Unassembled WGS sequence"/>
</dbReference>
<protein>
    <submittedName>
        <fullName evidence="1">Uncharacterized protein</fullName>
    </submittedName>
</protein>